<sequence length="184" mass="21597">MSKIGEHEEDPILLFSFLKGDNNAFSSIYNKYVDELFAYGIGLGFERETLKDAIQDTFFKFYTNKKLLEGVTHLKYYLFRMLKNRLFDIYKSSNKENIVDVTNLPFLIEPSVLDELVANEDKAAIETEIKNLLEILTDRQKEAVYLRFIQELEYEEVANLLDMTAPAVRKLISRAIKRMRDEKF</sequence>
<evidence type="ECO:0000256" key="2">
    <source>
        <dbReference type="ARBA" id="ARBA00023015"/>
    </source>
</evidence>
<accession>A0A9Q5SSS5</accession>
<evidence type="ECO:0000259" key="5">
    <source>
        <dbReference type="Pfam" id="PF08281"/>
    </source>
</evidence>
<dbReference type="InterPro" id="IPR013324">
    <property type="entry name" value="RNA_pol_sigma_r3/r4-like"/>
</dbReference>
<organism evidence="6 7">
    <name type="scientific">Parabacteroides johnsonii</name>
    <dbReference type="NCBI Taxonomy" id="387661"/>
    <lineage>
        <taxon>Bacteria</taxon>
        <taxon>Pseudomonadati</taxon>
        <taxon>Bacteroidota</taxon>
        <taxon>Bacteroidia</taxon>
        <taxon>Bacteroidales</taxon>
        <taxon>Tannerellaceae</taxon>
        <taxon>Parabacteroides</taxon>
    </lineage>
</organism>
<evidence type="ECO:0000256" key="3">
    <source>
        <dbReference type="ARBA" id="ARBA00023082"/>
    </source>
</evidence>
<dbReference type="GO" id="GO:0006352">
    <property type="term" value="P:DNA-templated transcription initiation"/>
    <property type="evidence" value="ECO:0007669"/>
    <property type="project" value="InterPro"/>
</dbReference>
<dbReference type="CDD" id="cd06171">
    <property type="entry name" value="Sigma70_r4"/>
    <property type="match status" value="1"/>
</dbReference>
<reference evidence="7" key="1">
    <citation type="submission" date="2017-04" db="EMBL/GenBank/DDBJ databases">
        <title>Function of individual gut microbiota members based on whole genome sequencing of pure cultures obtained from chicken caecum.</title>
        <authorList>
            <person name="Medvecky M."/>
            <person name="Cejkova D."/>
            <person name="Polansky O."/>
            <person name="Karasova D."/>
            <person name="Kubasova T."/>
            <person name="Cizek A."/>
            <person name="Rychlik I."/>
        </authorList>
    </citation>
    <scope>NUCLEOTIDE SEQUENCE [LARGE SCALE GENOMIC DNA]</scope>
    <source>
        <strain evidence="7">An42</strain>
    </source>
</reference>
<proteinExistence type="inferred from homology"/>
<dbReference type="GO" id="GO:0003677">
    <property type="term" value="F:DNA binding"/>
    <property type="evidence" value="ECO:0007669"/>
    <property type="project" value="InterPro"/>
</dbReference>
<evidence type="ECO:0000313" key="7">
    <source>
        <dbReference type="Proteomes" id="UP000195975"/>
    </source>
</evidence>
<keyword evidence="4" id="KW-0804">Transcription</keyword>
<name>A0A9Q5SSS5_9BACT</name>
<dbReference type="NCBIfam" id="TIGR02937">
    <property type="entry name" value="sigma70-ECF"/>
    <property type="match status" value="1"/>
</dbReference>
<dbReference type="Gene3D" id="1.10.1740.10">
    <property type="match status" value="1"/>
</dbReference>
<dbReference type="GO" id="GO:0016987">
    <property type="term" value="F:sigma factor activity"/>
    <property type="evidence" value="ECO:0007669"/>
    <property type="project" value="UniProtKB-KW"/>
</dbReference>
<evidence type="ECO:0000256" key="1">
    <source>
        <dbReference type="ARBA" id="ARBA00010641"/>
    </source>
</evidence>
<comment type="similarity">
    <text evidence="1">Belongs to the sigma-70 factor family. ECF subfamily.</text>
</comment>
<dbReference type="SUPFAM" id="SSF88946">
    <property type="entry name" value="Sigma2 domain of RNA polymerase sigma factors"/>
    <property type="match status" value="1"/>
</dbReference>
<dbReference type="PANTHER" id="PTHR43133:SF46">
    <property type="entry name" value="RNA POLYMERASE SIGMA-70 FACTOR ECF SUBFAMILY"/>
    <property type="match status" value="1"/>
</dbReference>
<feature type="domain" description="RNA polymerase sigma factor 70 region 4 type 2" evidence="5">
    <location>
        <begin position="128"/>
        <end position="179"/>
    </location>
</feature>
<dbReference type="InterPro" id="IPR039425">
    <property type="entry name" value="RNA_pol_sigma-70-like"/>
</dbReference>
<dbReference type="RefSeq" id="WP_021862589.1">
    <property type="nucleotide sequence ID" value="NZ_CAJLBM010000059.1"/>
</dbReference>
<dbReference type="AlphaFoldDB" id="A0A9Q5SSS5"/>
<dbReference type="PANTHER" id="PTHR43133">
    <property type="entry name" value="RNA POLYMERASE ECF-TYPE SIGMA FACTO"/>
    <property type="match status" value="1"/>
</dbReference>
<dbReference type="Pfam" id="PF08281">
    <property type="entry name" value="Sigma70_r4_2"/>
    <property type="match status" value="1"/>
</dbReference>
<keyword evidence="2" id="KW-0805">Transcription regulation</keyword>
<evidence type="ECO:0000256" key="4">
    <source>
        <dbReference type="ARBA" id="ARBA00023163"/>
    </source>
</evidence>
<evidence type="ECO:0000313" key="6">
    <source>
        <dbReference type="EMBL" id="OUO05819.1"/>
    </source>
</evidence>
<dbReference type="InterPro" id="IPR014284">
    <property type="entry name" value="RNA_pol_sigma-70_dom"/>
</dbReference>
<dbReference type="Proteomes" id="UP000195975">
    <property type="component" value="Unassembled WGS sequence"/>
</dbReference>
<gene>
    <name evidence="6" type="ORF">B5F96_07050</name>
</gene>
<dbReference type="SUPFAM" id="SSF88659">
    <property type="entry name" value="Sigma3 and sigma4 domains of RNA polymerase sigma factors"/>
    <property type="match status" value="1"/>
</dbReference>
<dbReference type="InterPro" id="IPR036388">
    <property type="entry name" value="WH-like_DNA-bd_sf"/>
</dbReference>
<dbReference type="InterPro" id="IPR013249">
    <property type="entry name" value="RNA_pol_sigma70_r4_t2"/>
</dbReference>
<dbReference type="Gene3D" id="1.10.10.10">
    <property type="entry name" value="Winged helix-like DNA-binding domain superfamily/Winged helix DNA-binding domain"/>
    <property type="match status" value="1"/>
</dbReference>
<keyword evidence="3" id="KW-0731">Sigma factor</keyword>
<dbReference type="InterPro" id="IPR013325">
    <property type="entry name" value="RNA_pol_sigma_r2"/>
</dbReference>
<dbReference type="EMBL" id="NFIJ01000005">
    <property type="protein sequence ID" value="OUO05819.1"/>
    <property type="molecule type" value="Genomic_DNA"/>
</dbReference>
<protein>
    <submittedName>
        <fullName evidence="6">RNA polymerase subunit sigma-70</fullName>
    </submittedName>
</protein>
<comment type="caution">
    <text evidence="6">The sequence shown here is derived from an EMBL/GenBank/DDBJ whole genome shotgun (WGS) entry which is preliminary data.</text>
</comment>